<dbReference type="GO" id="GO:0000785">
    <property type="term" value="C:chromatin"/>
    <property type="evidence" value="ECO:0007669"/>
    <property type="project" value="TreeGrafter"/>
</dbReference>
<keyword evidence="5" id="KW-0479">Metal-binding</keyword>
<evidence type="ECO:0000259" key="16">
    <source>
        <dbReference type="PROSITE" id="PS50106"/>
    </source>
</evidence>
<dbReference type="Gene3D" id="1.20.920.10">
    <property type="entry name" value="Bromodomain-like"/>
    <property type="match status" value="1"/>
</dbReference>
<dbReference type="InterPro" id="IPR036034">
    <property type="entry name" value="PDZ_sf"/>
</dbReference>
<keyword evidence="7" id="KW-0862">Zinc</keyword>
<dbReference type="PANTHER" id="PTHR45915">
    <property type="entry name" value="TRANSCRIPTION INTERMEDIARY FACTOR"/>
    <property type="match status" value="1"/>
</dbReference>
<feature type="region of interest" description="Disordered" evidence="13">
    <location>
        <begin position="1"/>
        <end position="21"/>
    </location>
</feature>
<evidence type="ECO:0000313" key="17">
    <source>
        <dbReference type="EMBL" id="CAH0477321.1"/>
    </source>
</evidence>
<dbReference type="InterPro" id="IPR036427">
    <property type="entry name" value="Bromodomain-like_sf"/>
</dbReference>
<dbReference type="SMART" id="SM00228">
    <property type="entry name" value="PDZ"/>
    <property type="match status" value="1"/>
</dbReference>
<dbReference type="CDD" id="cd04369">
    <property type="entry name" value="Bromodomain"/>
    <property type="match status" value="1"/>
</dbReference>
<dbReference type="GO" id="GO:0043657">
    <property type="term" value="C:host cell"/>
    <property type="evidence" value="ECO:0007669"/>
    <property type="project" value="UniProtKB-SubCell"/>
</dbReference>
<dbReference type="SUPFAM" id="SSF54160">
    <property type="entry name" value="Chromo domain-like"/>
    <property type="match status" value="2"/>
</dbReference>
<dbReference type="SMART" id="SM00297">
    <property type="entry name" value="BROMO"/>
    <property type="match status" value="1"/>
</dbReference>
<dbReference type="Pfam" id="PF00439">
    <property type="entry name" value="Bromodomain"/>
    <property type="match status" value="1"/>
</dbReference>
<evidence type="ECO:0000259" key="15">
    <source>
        <dbReference type="PROSITE" id="PS50016"/>
    </source>
</evidence>
<dbReference type="InterPro" id="IPR016197">
    <property type="entry name" value="Chromo-like_dom_sf"/>
</dbReference>
<evidence type="ECO:0000313" key="18">
    <source>
        <dbReference type="Proteomes" id="UP001160483"/>
    </source>
</evidence>
<feature type="compositionally biased region" description="Polar residues" evidence="13">
    <location>
        <begin position="736"/>
        <end position="748"/>
    </location>
</feature>
<dbReference type="GO" id="GO:0005576">
    <property type="term" value="C:extracellular region"/>
    <property type="evidence" value="ECO:0007669"/>
    <property type="project" value="UniProtKB-SubCell"/>
</dbReference>
<dbReference type="PROSITE" id="PS01359">
    <property type="entry name" value="ZF_PHD_1"/>
    <property type="match status" value="1"/>
</dbReference>
<dbReference type="Gene3D" id="3.30.40.10">
    <property type="entry name" value="Zinc/RING finger domain, C3HC4 (zinc finger)"/>
    <property type="match status" value="1"/>
</dbReference>
<feature type="region of interest" description="Disordered" evidence="13">
    <location>
        <begin position="1380"/>
        <end position="1401"/>
    </location>
</feature>
<dbReference type="PANTHER" id="PTHR45915:SF2">
    <property type="entry name" value="TOUTATIS, ISOFORM E"/>
    <property type="match status" value="1"/>
</dbReference>
<dbReference type="Pfam" id="PF00628">
    <property type="entry name" value="PHD"/>
    <property type="match status" value="1"/>
</dbReference>
<dbReference type="InterPro" id="IPR000953">
    <property type="entry name" value="Chromo/chromo_shadow_dom"/>
</dbReference>
<dbReference type="SMART" id="SM00298">
    <property type="entry name" value="CHROMO"/>
    <property type="match status" value="2"/>
</dbReference>
<feature type="compositionally biased region" description="Polar residues" evidence="13">
    <location>
        <begin position="719"/>
        <end position="731"/>
    </location>
</feature>
<keyword evidence="10" id="KW-0539">Nucleus</keyword>
<protein>
    <submittedName>
        <fullName evidence="17">Uncharacterized protein</fullName>
    </submittedName>
</protein>
<dbReference type="CDD" id="cd00136">
    <property type="entry name" value="PDZ_canonical"/>
    <property type="match status" value="1"/>
</dbReference>
<evidence type="ECO:0000256" key="11">
    <source>
        <dbReference type="PROSITE-ProRule" id="PRU00035"/>
    </source>
</evidence>
<keyword evidence="8" id="KW-0175">Coiled coil</keyword>
<evidence type="ECO:0000256" key="7">
    <source>
        <dbReference type="ARBA" id="ARBA00022833"/>
    </source>
</evidence>
<feature type="region of interest" description="Disordered" evidence="13">
    <location>
        <begin position="712"/>
        <end position="731"/>
    </location>
</feature>
<evidence type="ECO:0000259" key="14">
    <source>
        <dbReference type="PROSITE" id="PS50014"/>
    </source>
</evidence>
<keyword evidence="4" id="KW-0964">Secreted</keyword>
<evidence type="ECO:0000256" key="9">
    <source>
        <dbReference type="ARBA" id="ARBA00023117"/>
    </source>
</evidence>
<dbReference type="Gene3D" id="2.40.50.40">
    <property type="match status" value="2"/>
</dbReference>
<organism evidence="17 18">
    <name type="scientific">Peronospora belbahrii</name>
    <dbReference type="NCBI Taxonomy" id="622444"/>
    <lineage>
        <taxon>Eukaryota</taxon>
        <taxon>Sar</taxon>
        <taxon>Stramenopiles</taxon>
        <taxon>Oomycota</taxon>
        <taxon>Peronosporomycetes</taxon>
        <taxon>Peronosporales</taxon>
        <taxon>Peronosporaceae</taxon>
        <taxon>Peronospora</taxon>
    </lineage>
</organism>
<dbReference type="SUPFAM" id="SSF57903">
    <property type="entry name" value="FYVE/PHD zinc finger"/>
    <property type="match status" value="1"/>
</dbReference>
<evidence type="ECO:0000256" key="10">
    <source>
        <dbReference type="ARBA" id="ARBA00023242"/>
    </source>
</evidence>
<comment type="caution">
    <text evidence="17">The sequence shown here is derived from an EMBL/GenBank/DDBJ whole genome shotgun (WGS) entry which is preliminary data.</text>
</comment>
<dbReference type="GO" id="GO:0005634">
    <property type="term" value="C:nucleus"/>
    <property type="evidence" value="ECO:0007669"/>
    <property type="project" value="UniProtKB-SubCell"/>
</dbReference>
<evidence type="ECO:0000256" key="6">
    <source>
        <dbReference type="ARBA" id="ARBA00022771"/>
    </source>
</evidence>
<sequence>MSSHSTVEPLNDEMHVQEPDQEQVKECQDLELWCLIIGMVGTAFPVRVKATDRVWELQKTIRNEAVEIYGDYNAAELRLFLARKDNGEWLTATEVKDIENGNMEMAQPLMDRGHLSSMSPLADIFQDSDTKAVHVLVPAPPMTSEILVETGIVGKRKRLKELIEDVETMAVLEEELEVLFDVLGQKIPNADQPMDTTALSECCKGYGGFPSSYFARKEELMLWKLVMPVMLKQGTQVVISGSAGVGKSCFLMLVSFYLAFVEKRKVLVVRRLKNFSRANAVIFLNSENNACIRKANLSAAKLSSLPDNKEFQDSLICLDGFSRKEVDHEFSRLPFQLLSASVNDTMNFDDSTCELMLSGWQYDDLLQYAQSTLDAWKKSTGLIQEKHYDTADLVKDHYFYSGGSLRDFCKSREYVKSGVDEIYSTLKKVQTLDSEVVDPQLSVLFDRIRRYYVVDSSNEKHYVLSSHWRAQMDSGYALKRIGRFIHWKKHLDHYQFAQQVRAEFWSSIYEQCFHDAVRRSTHESPLQMINIIVNSSPSYSNQKYDRIAICGRYVKCGGATEEECYKHLSALSSRTYWHPDDVDFPLVDAVVMCDAVLRGSNVKESILAFISITVSNSKIFKPSIWKRFNRVLDDNDRIPKTIPRIFVVVGPNVSTCKRFSLIDAPVSDDFMAFIRQACPIADGNQQITDVTSAKKQEKAIKTTPLALIDATETKDKATQPETSPGTNTMDQSSMVQMNAETQQQTKSVENGKRRNRRTNMKKVKYVEEDDVSEEEEAILADKKKQAQQLDYQLRTDGSYPQLDQIVGRRMNKSTGLVEYLCKFLGRSYLHLYWLTFDEVELFIPKGYQKFHRVQVYDRKLRRDGYQPLDEVDDLEANKLMVEKILSHKVDPADHLDEQIEKHRRQLLYKPKFPRMTDYFLMNNADAIPERMLGIVTKLIKEPGGDIFEHPVDVEEIPDYLNVITNPLDLRTISTRIGRESYYIGSSAVSLFASDVRLVFCNCKAYNAEGSVIWGVADELLRRFEKWLYDWILSPTAWLKLPSAGYTQEDRQLQKEFRAEASSFYDRWAPWQTGCSVCGSNDHSEELLLCDRCDGEVHMYCITPEITELPDGEWFCGYCRACTKFIEKMEKATQARVDRKVKTIESGVPAGVSGYATPITSNMTTTSSSSQKKSATLVHTPSVLMERADGEGKVNKKTSKRSPKGCNSTKSLAPISIKDRAATLFLVKWVGMSVRFSTWERPEDIGDDEQIQRYFRFSRVPSANEIQETTCQLPCCAKRHQFALANHSSGKKCCEKDRFCTLGYGHESNCSRSIKTMGGTYGSSAYQHLHMAEQVKAQLFALHCLLNNHTPDNDVLKQCGVYTNAFVITKEYLTPLVLKEDDDEDYSDGDSSDDDDANFDADQPNRVACYRASLTLENGYNEGDDEAGRHKKKIGEEVGIVLSSLVEHVALGYATKLETVSAEFRHDSTYPGTAFNDLPAFSEFRVVLSRSPFGLGMRLGISVTNSVSVLGFQVLANGMMGPAQASGVISAGDVLVAVNNISVAGLLFQDVVGLISASPDQITFHFHSARPAFMYPSYCQAKQVTKIRLDKIPDDAAPGNTKFADFSYNDYKQMLKVGVTDLDVASQATRR</sequence>
<dbReference type="InterPro" id="IPR001478">
    <property type="entry name" value="PDZ"/>
</dbReference>
<dbReference type="InterPro" id="IPR019787">
    <property type="entry name" value="Znf_PHD-finger"/>
</dbReference>
<dbReference type="InterPro" id="IPR019786">
    <property type="entry name" value="Zinc_finger_PHD-type_CS"/>
</dbReference>
<evidence type="ECO:0000256" key="13">
    <source>
        <dbReference type="SAM" id="MobiDB-lite"/>
    </source>
</evidence>
<feature type="domain" description="Bromo" evidence="14">
    <location>
        <begin position="939"/>
        <end position="1013"/>
    </location>
</feature>
<evidence type="ECO:0000256" key="1">
    <source>
        <dbReference type="ARBA" id="ARBA00004123"/>
    </source>
</evidence>
<dbReference type="Pfam" id="PF00385">
    <property type="entry name" value="Chromo"/>
    <property type="match status" value="1"/>
</dbReference>
<feature type="region of interest" description="Disordered" evidence="13">
    <location>
        <begin position="1187"/>
        <end position="1206"/>
    </location>
</feature>
<comment type="subcellular location">
    <subcellularLocation>
        <location evidence="2">Host cell</location>
    </subcellularLocation>
    <subcellularLocation>
        <location evidence="1">Nucleus</location>
    </subcellularLocation>
    <subcellularLocation>
        <location evidence="3">Secreted</location>
    </subcellularLocation>
</comment>
<evidence type="ECO:0000256" key="8">
    <source>
        <dbReference type="ARBA" id="ARBA00023054"/>
    </source>
</evidence>
<dbReference type="InterPro" id="IPR001487">
    <property type="entry name" value="Bromodomain"/>
</dbReference>
<keyword evidence="6 12" id="KW-0863">Zinc-finger</keyword>
<feature type="compositionally biased region" description="Basic and acidic residues" evidence="13">
    <location>
        <begin position="12"/>
        <end position="21"/>
    </location>
</feature>
<dbReference type="SUPFAM" id="SSF50156">
    <property type="entry name" value="PDZ domain-like"/>
    <property type="match status" value="1"/>
</dbReference>
<dbReference type="PROSITE" id="PS50016">
    <property type="entry name" value="ZF_PHD_2"/>
    <property type="match status" value="1"/>
</dbReference>
<dbReference type="CDD" id="cd15545">
    <property type="entry name" value="PHD_BAZ2A_like"/>
    <property type="match status" value="1"/>
</dbReference>
<feature type="domain" description="PHD-type" evidence="15">
    <location>
        <begin position="1071"/>
        <end position="1121"/>
    </location>
</feature>
<dbReference type="PROSITE" id="PS50014">
    <property type="entry name" value="BROMODOMAIN_2"/>
    <property type="match status" value="1"/>
</dbReference>
<reference evidence="17" key="1">
    <citation type="submission" date="2021-11" db="EMBL/GenBank/DDBJ databases">
        <authorList>
            <person name="Islam A."/>
            <person name="Islam S."/>
            <person name="Flora M.S."/>
            <person name="Rahman M."/>
            <person name="Ziaur R.M."/>
            <person name="Epstein J.H."/>
            <person name="Hassan M."/>
            <person name="Klassen M."/>
            <person name="Woodard K."/>
            <person name="Webb A."/>
            <person name="Webby R.J."/>
            <person name="El Zowalaty M.E."/>
        </authorList>
    </citation>
    <scope>NUCLEOTIDE SEQUENCE</scope>
    <source>
        <strain evidence="17">Pbs3</strain>
    </source>
</reference>
<feature type="domain" description="PDZ" evidence="16">
    <location>
        <begin position="1484"/>
        <end position="1569"/>
    </location>
</feature>
<evidence type="ECO:0000256" key="2">
    <source>
        <dbReference type="ARBA" id="ARBA00004340"/>
    </source>
</evidence>
<keyword evidence="9 11" id="KW-0103">Bromodomain</keyword>
<dbReference type="SMART" id="SM00249">
    <property type="entry name" value="PHD"/>
    <property type="match status" value="1"/>
</dbReference>
<evidence type="ECO:0000256" key="5">
    <source>
        <dbReference type="ARBA" id="ARBA00022723"/>
    </source>
</evidence>
<dbReference type="GO" id="GO:0008270">
    <property type="term" value="F:zinc ion binding"/>
    <property type="evidence" value="ECO:0007669"/>
    <property type="project" value="UniProtKB-KW"/>
</dbReference>
<dbReference type="InterPro" id="IPR001965">
    <property type="entry name" value="Znf_PHD"/>
</dbReference>
<feature type="compositionally biased region" description="Acidic residues" evidence="13">
    <location>
        <begin position="1380"/>
        <end position="1398"/>
    </location>
</feature>
<dbReference type="PROSITE" id="PS50106">
    <property type="entry name" value="PDZ"/>
    <property type="match status" value="1"/>
</dbReference>
<dbReference type="Gene3D" id="2.30.42.10">
    <property type="match status" value="1"/>
</dbReference>
<name>A0AAU9KSH6_9STRA</name>
<evidence type="ECO:0000256" key="3">
    <source>
        <dbReference type="ARBA" id="ARBA00004613"/>
    </source>
</evidence>
<evidence type="ECO:0000256" key="4">
    <source>
        <dbReference type="ARBA" id="ARBA00022525"/>
    </source>
</evidence>
<dbReference type="Proteomes" id="UP001160483">
    <property type="component" value="Unassembled WGS sequence"/>
</dbReference>
<dbReference type="Pfam" id="PF20147">
    <property type="entry name" value="Crinkler"/>
    <property type="match status" value="1"/>
</dbReference>
<dbReference type="InterPro" id="IPR023780">
    <property type="entry name" value="Chromo_domain"/>
</dbReference>
<evidence type="ECO:0000256" key="12">
    <source>
        <dbReference type="PROSITE-ProRule" id="PRU00146"/>
    </source>
</evidence>
<dbReference type="InterPro" id="IPR011011">
    <property type="entry name" value="Znf_FYVE_PHD"/>
</dbReference>
<dbReference type="InterPro" id="IPR013083">
    <property type="entry name" value="Znf_RING/FYVE/PHD"/>
</dbReference>
<dbReference type="PRINTS" id="PR00503">
    <property type="entry name" value="BROMODOMAIN"/>
</dbReference>
<dbReference type="SUPFAM" id="SSF47370">
    <property type="entry name" value="Bromodomain"/>
    <property type="match status" value="1"/>
</dbReference>
<accession>A0AAU9KSH6</accession>
<dbReference type="EMBL" id="CAKKTJ010000168">
    <property type="protein sequence ID" value="CAH0477321.1"/>
    <property type="molecule type" value="Genomic_DNA"/>
</dbReference>
<proteinExistence type="predicted"/>
<feature type="region of interest" description="Disordered" evidence="13">
    <location>
        <begin position="736"/>
        <end position="757"/>
    </location>
</feature>
<gene>
    <name evidence="17" type="ORF">PBS003_LOCUS4070</name>
</gene>
<dbReference type="InterPro" id="IPR045379">
    <property type="entry name" value="Crinkler_N"/>
</dbReference>